<protein>
    <recommendedName>
        <fullName evidence="2">Integrase catalytic domain-containing protein</fullName>
    </recommendedName>
</protein>
<name>U9U028_RHIID</name>
<dbReference type="InterPro" id="IPR012337">
    <property type="entry name" value="RNaseH-like_sf"/>
</dbReference>
<reference evidence="1" key="1">
    <citation type="submission" date="2013-07" db="EMBL/GenBank/DDBJ databases">
        <title>The genome of an arbuscular mycorrhizal fungus provides insights into the evolution of the oldest plant symbiosis.</title>
        <authorList>
            <consortium name="DOE Joint Genome Institute"/>
            <person name="Tisserant E."/>
            <person name="Malbreil M."/>
            <person name="Kuo A."/>
            <person name="Kohler A."/>
            <person name="Symeonidi A."/>
            <person name="Balestrini R."/>
            <person name="Charron P."/>
            <person name="Duensing N."/>
            <person name="Frei-dit-Frey N."/>
            <person name="Gianinazzi-Pearson V."/>
            <person name="Gilbert B."/>
            <person name="Handa Y."/>
            <person name="Hijri M."/>
            <person name="Kaul R."/>
            <person name="Kawaguchi M."/>
            <person name="Krajinski F."/>
            <person name="Lammers P."/>
            <person name="Lapierre D."/>
            <person name="Masclaux F.G."/>
            <person name="Murat C."/>
            <person name="Morin E."/>
            <person name="Ndikumana S."/>
            <person name="Pagni M."/>
            <person name="Petitpierre D."/>
            <person name="Requena N."/>
            <person name="Rosikiewicz P."/>
            <person name="Riley R."/>
            <person name="Saito K."/>
            <person name="San Clemente H."/>
            <person name="Shapiro H."/>
            <person name="van Tuinen D."/>
            <person name="Becard G."/>
            <person name="Bonfante P."/>
            <person name="Paszkowski U."/>
            <person name="Shachar-Hill Y."/>
            <person name="Young J.P."/>
            <person name="Sanders I.R."/>
            <person name="Henrissat B."/>
            <person name="Rensing S.A."/>
            <person name="Grigoriev I.V."/>
            <person name="Corradi N."/>
            <person name="Roux C."/>
            <person name="Martin F."/>
        </authorList>
    </citation>
    <scope>NUCLEOTIDE SEQUENCE</scope>
    <source>
        <strain evidence="1">DAOM 197198</strain>
    </source>
</reference>
<proteinExistence type="predicted"/>
<dbReference type="AlphaFoldDB" id="U9U028"/>
<accession>U9U028</accession>
<gene>
    <name evidence="1" type="ORF">GLOINDRAFT_96569</name>
</gene>
<evidence type="ECO:0000313" key="1">
    <source>
        <dbReference type="EMBL" id="ESA11958.1"/>
    </source>
</evidence>
<dbReference type="EMBL" id="KI285420">
    <property type="protein sequence ID" value="ESA11958.1"/>
    <property type="molecule type" value="Genomic_DNA"/>
</dbReference>
<sequence>IATRTKWTYPLTRRDSASVAKGFVKLFNSRICPIIWSKVKVLMVDRGVEFQANSKESMGIVERFNRTLQEWAFFIQDSVEMRLPPTKRCRAWDKANADDLIWMKIDELLLELSADKTEEAGEQGNPICLI</sequence>
<feature type="non-terminal residue" evidence="1">
    <location>
        <position position="1"/>
    </location>
</feature>
<organism evidence="1">
    <name type="scientific">Rhizophagus irregularis (strain DAOM 181602 / DAOM 197198 / MUCL 43194)</name>
    <name type="common">Arbuscular mycorrhizal fungus</name>
    <name type="synonym">Glomus intraradices</name>
    <dbReference type="NCBI Taxonomy" id="747089"/>
    <lineage>
        <taxon>Eukaryota</taxon>
        <taxon>Fungi</taxon>
        <taxon>Fungi incertae sedis</taxon>
        <taxon>Mucoromycota</taxon>
        <taxon>Glomeromycotina</taxon>
        <taxon>Glomeromycetes</taxon>
        <taxon>Glomerales</taxon>
        <taxon>Glomeraceae</taxon>
        <taxon>Rhizophagus</taxon>
    </lineage>
</organism>
<dbReference type="SUPFAM" id="SSF53098">
    <property type="entry name" value="Ribonuclease H-like"/>
    <property type="match status" value="1"/>
</dbReference>
<dbReference type="HOGENOM" id="CLU_1943231_0_0_1"/>
<evidence type="ECO:0008006" key="2">
    <source>
        <dbReference type="Google" id="ProtNLM"/>
    </source>
</evidence>